<reference evidence="3" key="3">
    <citation type="submission" date="2025-09" db="UniProtKB">
        <authorList>
            <consortium name="Ensembl"/>
        </authorList>
    </citation>
    <scope>IDENTIFICATION</scope>
</reference>
<dbReference type="InterPro" id="IPR001849">
    <property type="entry name" value="PH_domain"/>
</dbReference>
<feature type="domain" description="PH" evidence="2">
    <location>
        <begin position="1"/>
        <end position="63"/>
    </location>
</feature>
<reference evidence="3" key="2">
    <citation type="submission" date="2025-08" db="UniProtKB">
        <authorList>
            <consortium name="Ensembl"/>
        </authorList>
    </citation>
    <scope>IDENTIFICATION</scope>
</reference>
<evidence type="ECO:0000313" key="4">
    <source>
        <dbReference type="Proteomes" id="UP000001595"/>
    </source>
</evidence>
<proteinExistence type="predicted"/>
<dbReference type="GeneTree" id="ENSGT00940000158064"/>
<dbReference type="Pfam" id="PF00169">
    <property type="entry name" value="PH"/>
    <property type="match status" value="2"/>
</dbReference>
<dbReference type="PANTHER" id="PTHR14336">
    <property type="entry name" value="TANDEM PH DOMAIN CONTAINING PROTEIN"/>
    <property type="match status" value="1"/>
</dbReference>
<protein>
    <submittedName>
        <fullName evidence="3">Pleckstrin homology domain containing A2</fullName>
    </submittedName>
</protein>
<evidence type="ECO:0000259" key="2">
    <source>
        <dbReference type="PROSITE" id="PS50003"/>
    </source>
</evidence>
<feature type="region of interest" description="Disordered" evidence="1">
    <location>
        <begin position="286"/>
        <end position="332"/>
    </location>
</feature>
<evidence type="ECO:0000256" key="1">
    <source>
        <dbReference type="SAM" id="MobiDB-lite"/>
    </source>
</evidence>
<feature type="compositionally biased region" description="Basic residues" evidence="1">
    <location>
        <begin position="320"/>
        <end position="331"/>
    </location>
</feature>
<sequence>MGAGAVGALQLTYISKVSIATPKQKPKTPFCFVINALSQRYFLQANDQKDMKDWVEALNQASKITVPKGGGLPMTTEVLKSLAAPPALEKKPQVAYKTEIIGGVVVHTPISQNGGDAQEGSEPGSHTILRRSQSYIPTSGCRASTGPPLIKSGYCVKQGNVRKSWKRRFFALDDFTICYFKCEQDREPLRTIFLKDVLKTHECLVKSGDLLMRDNLFEIITSSRTFYVQFTHRKKKALKANYLCKIIINPVNYGTNWEAPGAGARLANLGCLQAAWSRLGAVAHTSNPSTLGGQSGRTVGAEECDTSLSNPVRPLSLKTSKSKPKEKKKIRAAWSRTHDIEGVVTDSQGSLTLLQKTNLG</sequence>
<dbReference type="InterPro" id="IPR051707">
    <property type="entry name" value="PI-Interact_SigTrans_Reg"/>
</dbReference>
<dbReference type="InterPro" id="IPR011993">
    <property type="entry name" value="PH-like_dom_sf"/>
</dbReference>
<name>A0A8I5TJ85_PONAB</name>
<accession>A0A8I5TJ85</accession>
<organism evidence="3 4">
    <name type="scientific">Pongo abelii</name>
    <name type="common">Sumatran orangutan</name>
    <name type="synonym">Pongo pygmaeus abelii</name>
    <dbReference type="NCBI Taxonomy" id="9601"/>
    <lineage>
        <taxon>Eukaryota</taxon>
        <taxon>Metazoa</taxon>
        <taxon>Chordata</taxon>
        <taxon>Craniata</taxon>
        <taxon>Vertebrata</taxon>
        <taxon>Euteleostomi</taxon>
        <taxon>Mammalia</taxon>
        <taxon>Eutheria</taxon>
        <taxon>Euarchontoglires</taxon>
        <taxon>Primates</taxon>
        <taxon>Haplorrhini</taxon>
        <taxon>Catarrhini</taxon>
        <taxon>Hominidae</taxon>
        <taxon>Pongo</taxon>
    </lineage>
</organism>
<evidence type="ECO:0000313" key="3">
    <source>
        <dbReference type="Ensembl" id="ENSPPYP00000039718.1"/>
    </source>
</evidence>
<dbReference type="PANTHER" id="PTHR14336:SF5">
    <property type="entry name" value="PLECKSTRIN HOMOLOGY DOMAIN-CONTAINING FAMILY A MEMBER 2"/>
    <property type="match status" value="1"/>
</dbReference>
<dbReference type="SUPFAM" id="SSF50729">
    <property type="entry name" value="PH domain-like"/>
    <property type="match status" value="2"/>
</dbReference>
<keyword evidence="4" id="KW-1185">Reference proteome</keyword>
<dbReference type="FunFam" id="2.30.29.30:FF:000286">
    <property type="entry name" value="PH-protein kinase domain containing protein"/>
    <property type="match status" value="1"/>
</dbReference>
<dbReference type="SMART" id="SM00233">
    <property type="entry name" value="PH"/>
    <property type="match status" value="1"/>
</dbReference>
<feature type="domain" description="PH" evidence="2">
    <location>
        <begin position="148"/>
        <end position="248"/>
    </location>
</feature>
<dbReference type="Proteomes" id="UP000001595">
    <property type="component" value="Chromosome 8"/>
</dbReference>
<dbReference type="Gene3D" id="2.30.29.30">
    <property type="entry name" value="Pleckstrin-homology domain (PH domain)/Phosphotyrosine-binding domain (PTB)"/>
    <property type="match status" value="2"/>
</dbReference>
<reference evidence="3 4" key="1">
    <citation type="submission" date="2008-02" db="EMBL/GenBank/DDBJ databases">
        <title>A 6x draft sequence assembly of the Pongo pygmaeus abelii genome.</title>
        <authorList>
            <person name="Wilson R.K."/>
            <person name="Mardis E."/>
        </authorList>
    </citation>
    <scope>NUCLEOTIDE SEQUENCE [LARGE SCALE GENOMIC DNA]</scope>
</reference>
<dbReference type="Ensembl" id="ENSPPYT00000040375.1">
    <property type="protein sequence ID" value="ENSPPYP00000039718.1"/>
    <property type="gene ID" value="ENSPPYG00000018529.3"/>
</dbReference>
<dbReference type="PROSITE" id="PS50003">
    <property type="entry name" value="PH_DOMAIN"/>
    <property type="match status" value="2"/>
</dbReference>
<dbReference type="CDD" id="cd13271">
    <property type="entry name" value="PH2_TAPP1_2"/>
    <property type="match status" value="1"/>
</dbReference>
<dbReference type="AlphaFoldDB" id="A0A8I5TJ85"/>
<gene>
    <name evidence="3" type="primary">PLEKHA2</name>
</gene>